<evidence type="ECO:0000313" key="3">
    <source>
        <dbReference type="Proteomes" id="UP001652625"/>
    </source>
</evidence>
<feature type="region of interest" description="Disordered" evidence="2">
    <location>
        <begin position="1264"/>
        <end position="1312"/>
    </location>
</feature>
<sequence>CLPDKNRNQTTWSTEKFQKLIRAKNILLDKYEKEKYDEELIKQGVRNPNAKPLLCDICSNVTHSFQKRCLQGHGHKSPHWHELKKAEKEFEKVKTEDFLVRFEKKFDECLKLFINEKLHKLVPFILQKDHNDPGDIEFIQITGILESEVSNYLEAFLSENINSISKIITSVFYGIGSFNSDYCDDKKLKKQAHVLLSKTLIKSSIFDKLLCKQHVNDKDNLFDTSVLNLNELKILCDFFCIKFSKGASIDDLENEVKLVLKFESKNARMPNSSKLPYLDMEIRCICIDCKKWFNEFQAVNFFNRAVKSISSNSITVSTFIAICDLSKLINHERSFCLQIDTFLAKEMLKIKEYNRLFAYLFCKTCKGIEKMDIFKEVEFLGTTIKSELMKKYDIEFEIHVNMLNEEIHNAINKNSFQDLLDLLLIYEQDNRFSGNLHCNYTFSKDSLKGMKLLGEAYWKGCTTYFDEEEDIKFTEFFSHLATQSIVSNARMNFFKNLEHISSKNFLTCLNIDETDILNSPCLHSTMNIDHLSTPIANIKMFKKFEASINTLFTGKKWESIDVAFAYYDFITSCSTPSQFLITTLVAAQWFAKAMSNTYMIESKKYACKDMVLKLTSLAASLAFELGTHAYLQFYAAHKICALQFYAIKNVAYGLEPEEEAKSLCENLEWLVCSSRVCPILSLPSFINSSEALFFNFFSREAHCEYLFAVMHQEETKRQLTDAILRYKIFENHFNGICEVTEEFEDETKLNAMSALLNEKGYDWEGVQQLTNSNLLRVDKQGWLKINQSLLGPIKKDGICRVKGFSINKKSNDIDLILGKSFLTSILLRNQPLLCWQDIATSILMSSPVCVFSLDGINQRETNYHPFNQYFFMPEELDGTEFLSTLFHTDYLLKQFSMGEEISLVPPFKHRSVYNGLLKDLPHEIQEVLKPIHLRGFSKSRVHRLWIQADEMDLDIKEDNENVLYLFGDINMSVRCMPMFYNDCGELQDQNEVDPNSPESQFASDFTKNYEKIGKFFPEFLRLRELCKIQRLGQLLDLIKDSKLKEIENLVDPNNEELNMRLKSNLRQAILDQKSHLESVFSKIYCEVRKQVVWINDDVIEQVRSSINSQFGILISYSDISNWLKHSNSETIIKEIMLVKSAEIDQRQKKSFNDLINEKKNQLKAFQDKIEELKKISKEKLLPLKPKNGCKWVPAVCHSKDERIRYGGVSLCPKIKYTNLTVNYWTTSATQINAPVISKIHTSIFVPKVFQPLMSLPQKKSSSAIGSNLNEVKNKKCGGKNSGGGENAGGEGSSGGGGNTGDEGNARDGKKHKNFSYLPQDVLPNYGIVKIKRLLNSLGLDHKRHRFVGNTRNYILQYEKTDTNINEVLKKLEDLFQLKPQPKDSKTGGKIWIFPLNYGLTKESGKTQVPSVSFTLRERSGEGRPTLDVTINNSKYTKDHAPDDVRDKINDRHIIKVRIGLKNEIKTK</sequence>
<reference evidence="4" key="1">
    <citation type="submission" date="2025-08" db="UniProtKB">
        <authorList>
            <consortium name="RefSeq"/>
        </authorList>
    </citation>
    <scope>IDENTIFICATION</scope>
</reference>
<feature type="compositionally biased region" description="Gly residues" evidence="2">
    <location>
        <begin position="1279"/>
        <end position="1300"/>
    </location>
</feature>
<protein>
    <submittedName>
        <fullName evidence="4">Uncharacterized protein LOC136079363</fullName>
    </submittedName>
</protein>
<dbReference type="Proteomes" id="UP001652625">
    <property type="component" value="Chromosome 04"/>
</dbReference>
<evidence type="ECO:0000256" key="2">
    <source>
        <dbReference type="SAM" id="MobiDB-lite"/>
    </source>
</evidence>
<evidence type="ECO:0000313" key="4">
    <source>
        <dbReference type="RefSeq" id="XP_065651170.1"/>
    </source>
</evidence>
<feature type="non-terminal residue" evidence="4">
    <location>
        <position position="1"/>
    </location>
</feature>
<organism evidence="3 4">
    <name type="scientific">Hydra vulgaris</name>
    <name type="common">Hydra</name>
    <name type="synonym">Hydra attenuata</name>
    <dbReference type="NCBI Taxonomy" id="6087"/>
    <lineage>
        <taxon>Eukaryota</taxon>
        <taxon>Metazoa</taxon>
        <taxon>Cnidaria</taxon>
        <taxon>Hydrozoa</taxon>
        <taxon>Hydroidolina</taxon>
        <taxon>Anthoathecata</taxon>
        <taxon>Aplanulata</taxon>
        <taxon>Hydridae</taxon>
        <taxon>Hydra</taxon>
    </lineage>
</organism>
<gene>
    <name evidence="4" type="primary">LOC136079363</name>
</gene>
<accession>A0ABM4BPU9</accession>
<name>A0ABM4BPU9_HYDVU</name>
<keyword evidence="1" id="KW-0175">Coiled coil</keyword>
<keyword evidence="3" id="KW-1185">Reference proteome</keyword>
<dbReference type="GeneID" id="136079363"/>
<evidence type="ECO:0000256" key="1">
    <source>
        <dbReference type="SAM" id="Coils"/>
    </source>
</evidence>
<feature type="coiled-coil region" evidence="1">
    <location>
        <begin position="1148"/>
        <end position="1175"/>
    </location>
</feature>
<proteinExistence type="predicted"/>
<dbReference type="RefSeq" id="XP_065651170.1">
    <property type="nucleotide sequence ID" value="XM_065795098.1"/>
</dbReference>